<evidence type="ECO:0000256" key="1">
    <source>
        <dbReference type="SAM" id="Phobius"/>
    </source>
</evidence>
<keyword evidence="1" id="KW-0472">Membrane</keyword>
<accession>A0A6A4QPV0</accession>
<keyword evidence="1" id="KW-0812">Transmembrane</keyword>
<protein>
    <submittedName>
        <fullName evidence="2">Uncharacterized protein</fullName>
    </submittedName>
</protein>
<dbReference type="EMBL" id="WOCE01000004">
    <property type="protein sequence ID" value="KAE9614964.1"/>
    <property type="molecule type" value="Genomic_DNA"/>
</dbReference>
<keyword evidence="1" id="KW-1133">Transmembrane helix</keyword>
<comment type="caution">
    <text evidence="2">The sequence shown here is derived from an EMBL/GenBank/DDBJ whole genome shotgun (WGS) entry which is preliminary data.</text>
</comment>
<organism evidence="2 3">
    <name type="scientific">Lupinus albus</name>
    <name type="common">White lupine</name>
    <name type="synonym">Lupinus termis</name>
    <dbReference type="NCBI Taxonomy" id="3870"/>
    <lineage>
        <taxon>Eukaryota</taxon>
        <taxon>Viridiplantae</taxon>
        <taxon>Streptophyta</taxon>
        <taxon>Embryophyta</taxon>
        <taxon>Tracheophyta</taxon>
        <taxon>Spermatophyta</taxon>
        <taxon>Magnoliopsida</taxon>
        <taxon>eudicotyledons</taxon>
        <taxon>Gunneridae</taxon>
        <taxon>Pentapetalae</taxon>
        <taxon>rosids</taxon>
        <taxon>fabids</taxon>
        <taxon>Fabales</taxon>
        <taxon>Fabaceae</taxon>
        <taxon>Papilionoideae</taxon>
        <taxon>50 kb inversion clade</taxon>
        <taxon>genistoids sensu lato</taxon>
        <taxon>core genistoids</taxon>
        <taxon>Genisteae</taxon>
        <taxon>Lupinus</taxon>
    </lineage>
</organism>
<dbReference type="AlphaFoldDB" id="A0A6A4QPV0"/>
<name>A0A6A4QPV0_LUPAL</name>
<sequence length="85" mass="9806">MLNCSLFYSTTYLCFSSILSIIVFVGLNMGLERARNSYIKQYQCSSDQSNQIKLFAGFHCPSLSIFFSMLYSFHIFGVHTVDYYP</sequence>
<evidence type="ECO:0000313" key="2">
    <source>
        <dbReference type="EMBL" id="KAE9614964.1"/>
    </source>
</evidence>
<keyword evidence="3" id="KW-1185">Reference proteome</keyword>
<gene>
    <name evidence="2" type="ORF">Lalb_Chr04g0250251</name>
</gene>
<reference evidence="3" key="1">
    <citation type="journal article" date="2020" name="Nat. Commun.">
        <title>Genome sequence of the cluster root forming white lupin.</title>
        <authorList>
            <person name="Hufnagel B."/>
            <person name="Marques A."/>
            <person name="Soriano A."/>
            <person name="Marques L."/>
            <person name="Divol F."/>
            <person name="Doumas P."/>
            <person name="Sallet E."/>
            <person name="Mancinotti D."/>
            <person name="Carrere S."/>
            <person name="Marande W."/>
            <person name="Arribat S."/>
            <person name="Keller J."/>
            <person name="Huneau C."/>
            <person name="Blein T."/>
            <person name="Aime D."/>
            <person name="Laguerre M."/>
            <person name="Taylor J."/>
            <person name="Schubert V."/>
            <person name="Nelson M."/>
            <person name="Geu-Flores F."/>
            <person name="Crespi M."/>
            <person name="Gallardo-Guerrero K."/>
            <person name="Delaux P.-M."/>
            <person name="Salse J."/>
            <person name="Berges H."/>
            <person name="Guyot R."/>
            <person name="Gouzy J."/>
            <person name="Peret B."/>
        </authorList>
    </citation>
    <scope>NUCLEOTIDE SEQUENCE [LARGE SCALE GENOMIC DNA]</scope>
    <source>
        <strain evidence="3">cv. Amiga</strain>
    </source>
</reference>
<proteinExistence type="predicted"/>
<evidence type="ECO:0000313" key="3">
    <source>
        <dbReference type="Proteomes" id="UP000447434"/>
    </source>
</evidence>
<dbReference type="Proteomes" id="UP000447434">
    <property type="component" value="Chromosome 4"/>
</dbReference>
<feature type="transmembrane region" description="Helical" evidence="1">
    <location>
        <begin position="6"/>
        <end position="31"/>
    </location>
</feature>
<feature type="transmembrane region" description="Helical" evidence="1">
    <location>
        <begin position="52"/>
        <end position="76"/>
    </location>
</feature>